<feature type="region of interest" description="Disordered" evidence="1">
    <location>
        <begin position="1067"/>
        <end position="1088"/>
    </location>
</feature>
<feature type="region of interest" description="Disordered" evidence="1">
    <location>
        <begin position="352"/>
        <end position="371"/>
    </location>
</feature>
<reference evidence="3" key="1">
    <citation type="submission" date="2023-07" db="EMBL/GenBank/DDBJ databases">
        <title>A chromosome-level genome assembly of Lolium multiflorum.</title>
        <authorList>
            <person name="Chen Y."/>
            <person name="Copetti D."/>
            <person name="Kolliker R."/>
            <person name="Studer B."/>
        </authorList>
    </citation>
    <scope>NUCLEOTIDE SEQUENCE</scope>
    <source>
        <strain evidence="3">02402/16</strain>
        <tissue evidence="3">Leaf</tissue>
    </source>
</reference>
<proteinExistence type="predicted"/>
<dbReference type="EMBL" id="JAUUTY010000907">
    <property type="protein sequence ID" value="KAK1570145.1"/>
    <property type="molecule type" value="Genomic_DNA"/>
</dbReference>
<evidence type="ECO:0000313" key="4">
    <source>
        <dbReference type="Proteomes" id="UP001231189"/>
    </source>
</evidence>
<dbReference type="CDD" id="cd01650">
    <property type="entry name" value="RT_nLTR_like"/>
    <property type="match status" value="1"/>
</dbReference>
<feature type="region of interest" description="Disordered" evidence="1">
    <location>
        <begin position="189"/>
        <end position="263"/>
    </location>
</feature>
<feature type="compositionally biased region" description="Polar residues" evidence="1">
    <location>
        <begin position="910"/>
        <end position="928"/>
    </location>
</feature>
<feature type="compositionally biased region" description="Low complexity" evidence="1">
    <location>
        <begin position="401"/>
        <end position="411"/>
    </location>
</feature>
<keyword evidence="4" id="KW-1185">Reference proteome</keyword>
<evidence type="ECO:0000256" key="1">
    <source>
        <dbReference type="SAM" id="MobiDB-lite"/>
    </source>
</evidence>
<dbReference type="Pfam" id="PF00078">
    <property type="entry name" value="RVT_1"/>
    <property type="match status" value="1"/>
</dbReference>
<evidence type="ECO:0000313" key="3">
    <source>
        <dbReference type="EMBL" id="KAK1570145.1"/>
    </source>
</evidence>
<dbReference type="InterPro" id="IPR043502">
    <property type="entry name" value="DNA/RNA_pol_sf"/>
</dbReference>
<feature type="region of interest" description="Disordered" evidence="1">
    <location>
        <begin position="1545"/>
        <end position="1586"/>
    </location>
</feature>
<feature type="region of interest" description="Disordered" evidence="1">
    <location>
        <begin position="685"/>
        <end position="730"/>
    </location>
</feature>
<sequence length="1586" mass="177168">MAEDTDTGDPTTAATTTAPTAGTTTVTTAATGTSASSVHTSDQLLVHKAALISISNDTIVRKPGFLKIAGTRVWVFDQFWRQIGPDVCLDSINGGSSRWINGMWVKIGPETRVDYVSRRNFRREPPCVRVCDVIRLGGGQGLARSMAASALSGPQPDTVHDRQLSAPIPPRINPRSRSTGAVVFVPQLLAPRSQSPTPNPLQTWSGSITGDRRSFVQVVRSPPPMDRRYGGPRRTPPRRSPPRNYFANRPRHGSEADRREEQRRWEEERRREAEWRLEDERRREEDRRAADQERLRSEERRRIEERRRLDEDRRREASRTSERLARERALADKRRLEDEARVRDRWAHRAEMLPGESSHGEDPLRSADVSMNNSSSILPSIAAAGSDRGVASLAQNQSALSLNQQQPVPSSNVPPVPNVLPEPVGSSVPLPVLGLNTSTARATDNRFAKFKGSCMNCRGEHHVDVCQTREPWDYKAPFYGSEEFGSGFYSIPVPVLENQPVEQLNYAHITVEKGEVNSRNIEHEFNVWAESMKINWRFFAKEVSPTEFRTRFPSAKAIDELAHFGKLFMETVPGAIISLEKWVGDIQPISRMEEAWFRVKGIPMNFRCNSTVYYAASLVGKPLALDKNFLRNFSYVRVKIGSQDLSLVPNTRIGEIEGGFYELQYTRELCEPIPTTGTRIMVANANEEGEGDHGTPKRQRTGRNDSDAGSQSAPPRINNTSTRNNVSTRQTAAAIYVASGRDNGKRKLFERDSQDKDDNVVTVDSSIPISLQDKNDTDAVLSEVHKSVTKAFAPSGLSPGQASSSASAPSSSYTQFLHTLVKSGSDKAFTIQKQYRKELGPILEAVNEEEASEEQVDYDSTGSDSAATSVRYINPGQGIMALAAPTLQDRMVADSSVNDSQAEVDGTQEDPLSQVDNPTAIEANTDTGDNVPLHQAGGGPQPSRMSSRIISQDLHSIKIADKAVKNAAARDVSGTNLTSHNSFALLDDDVIHARALEIGVDPRTFNLDTINYLKDLEQARHAIAGAHTDIESEIESDVDKVLLLEFDRVQGSEDEEGFTPVLSRKKRKKRRSLINSGKRRGSSAKSGDKELLDHATQFYKNLFGPAEDRGVRLNAEIWENAEKLDDRDREILSRRFTEQEVKNVVDLMEKNKAAGPDGFPIEFYQACWDIIKEDIMAVFHDLHAHKIDLASINYGVITLIPKGDDADRIQKFRPICLLQVLFKIITKTLTIRVTPVMEKLLSNHQTAFIKGRYITDGVMLLQEVLRESKFRKQQGVVLKIDFEKAYDKVNWSFLFDCCQQKGFSNSWLDWIKKVVTNGTLSVKVNDNVGPYFASCKGVRQGDPFAPFLFNMAANSLSKMISLAQQNGLIKGLADNLVEKGISLLQYADDTILLIQDDAEQAVNLKLILYIFETMSGLKINFEKSEVMMILEDENPLKDRFPEIFDICVEQDVSVADAANMNWNFTFRRWMTPDIALQIHGLHLIMSQTVLTDSQDKPHWKWTKSGKFTVKSVYNHLCSNGLHGEKDAEDLRVGADGLLKLANTQNATVGAQSRPPPAQRPLMIREPRNADADVEDDMEEEDLAYTP</sequence>
<feature type="region of interest" description="Disordered" evidence="1">
    <location>
        <begin position="401"/>
        <end position="420"/>
    </location>
</feature>
<feature type="compositionally biased region" description="Acidic residues" evidence="1">
    <location>
        <begin position="1571"/>
        <end position="1586"/>
    </location>
</feature>
<dbReference type="Proteomes" id="UP001231189">
    <property type="component" value="Unassembled WGS sequence"/>
</dbReference>
<feature type="region of interest" description="Disordered" evidence="1">
    <location>
        <begin position="276"/>
        <end position="298"/>
    </location>
</feature>
<feature type="compositionally biased region" description="Low complexity" evidence="1">
    <location>
        <begin position="718"/>
        <end position="730"/>
    </location>
</feature>
<feature type="domain" description="Reverse transcriptase" evidence="2">
    <location>
        <begin position="1181"/>
        <end position="1448"/>
    </location>
</feature>
<evidence type="ECO:0000259" key="2">
    <source>
        <dbReference type="PROSITE" id="PS50878"/>
    </source>
</evidence>
<accession>A0AAD8PMQ2</accession>
<dbReference type="SUPFAM" id="SSF56672">
    <property type="entry name" value="DNA/RNA polymerases"/>
    <property type="match status" value="1"/>
</dbReference>
<feature type="region of interest" description="Disordered" evidence="1">
    <location>
        <begin position="1"/>
        <end position="25"/>
    </location>
</feature>
<name>A0AAD8PMQ2_LOLMU</name>
<dbReference type="PROSITE" id="PS50878">
    <property type="entry name" value="RT_POL"/>
    <property type="match status" value="1"/>
</dbReference>
<comment type="caution">
    <text evidence="3">The sequence shown here is derived from an EMBL/GenBank/DDBJ whole genome shotgun (WGS) entry which is preliminary data.</text>
</comment>
<feature type="compositionally biased region" description="Basic residues" evidence="1">
    <location>
        <begin position="1067"/>
        <end position="1082"/>
    </location>
</feature>
<dbReference type="PANTHER" id="PTHR19446">
    <property type="entry name" value="REVERSE TRANSCRIPTASES"/>
    <property type="match status" value="1"/>
</dbReference>
<feature type="compositionally biased region" description="Low complexity" evidence="1">
    <location>
        <begin position="8"/>
        <end position="25"/>
    </location>
</feature>
<gene>
    <name evidence="3" type="ORF">QYE76_027234</name>
</gene>
<feature type="compositionally biased region" description="Polar residues" evidence="1">
    <location>
        <begin position="192"/>
        <end position="208"/>
    </location>
</feature>
<organism evidence="3 4">
    <name type="scientific">Lolium multiflorum</name>
    <name type="common">Italian ryegrass</name>
    <name type="synonym">Lolium perenne subsp. multiflorum</name>
    <dbReference type="NCBI Taxonomy" id="4521"/>
    <lineage>
        <taxon>Eukaryota</taxon>
        <taxon>Viridiplantae</taxon>
        <taxon>Streptophyta</taxon>
        <taxon>Embryophyta</taxon>
        <taxon>Tracheophyta</taxon>
        <taxon>Spermatophyta</taxon>
        <taxon>Magnoliopsida</taxon>
        <taxon>Liliopsida</taxon>
        <taxon>Poales</taxon>
        <taxon>Poaceae</taxon>
        <taxon>BOP clade</taxon>
        <taxon>Pooideae</taxon>
        <taxon>Poodae</taxon>
        <taxon>Poeae</taxon>
        <taxon>Poeae Chloroplast Group 2 (Poeae type)</taxon>
        <taxon>Loliodinae</taxon>
        <taxon>Loliinae</taxon>
        <taxon>Lolium</taxon>
    </lineage>
</organism>
<protein>
    <recommendedName>
        <fullName evidence="2">Reverse transcriptase domain-containing protein</fullName>
    </recommendedName>
</protein>
<feature type="compositionally biased region" description="Basic and acidic residues" evidence="1">
    <location>
        <begin position="252"/>
        <end position="263"/>
    </location>
</feature>
<feature type="region of interest" description="Disordered" evidence="1">
    <location>
        <begin position="307"/>
        <end position="326"/>
    </location>
</feature>
<feature type="region of interest" description="Disordered" evidence="1">
    <location>
        <begin position="892"/>
        <end position="946"/>
    </location>
</feature>
<dbReference type="InterPro" id="IPR000477">
    <property type="entry name" value="RT_dom"/>
</dbReference>